<feature type="transmembrane region" description="Helical" evidence="6">
    <location>
        <begin position="43"/>
        <end position="65"/>
    </location>
</feature>
<feature type="domain" description="Rhodopsin" evidence="7">
    <location>
        <begin position="27"/>
        <end position="263"/>
    </location>
</feature>
<proteinExistence type="inferred from homology"/>
<evidence type="ECO:0000256" key="5">
    <source>
        <dbReference type="ARBA" id="ARBA00038359"/>
    </source>
</evidence>
<protein>
    <recommendedName>
        <fullName evidence="7">Rhodopsin domain-containing protein</fullName>
    </recommendedName>
</protein>
<gene>
    <name evidence="8" type="ORF">L207DRAFT_593935</name>
</gene>
<feature type="transmembrane region" description="Helical" evidence="6">
    <location>
        <begin position="85"/>
        <end position="110"/>
    </location>
</feature>
<feature type="transmembrane region" description="Helical" evidence="6">
    <location>
        <begin position="6"/>
        <end position="31"/>
    </location>
</feature>
<dbReference type="EMBL" id="KZ613980">
    <property type="protein sequence ID" value="PMD28956.1"/>
    <property type="molecule type" value="Genomic_DNA"/>
</dbReference>
<evidence type="ECO:0000256" key="4">
    <source>
        <dbReference type="ARBA" id="ARBA00023136"/>
    </source>
</evidence>
<organism evidence="8 9">
    <name type="scientific">Hyaloscypha variabilis (strain UAMH 11265 / GT02V1 / F)</name>
    <name type="common">Meliniomyces variabilis</name>
    <dbReference type="NCBI Taxonomy" id="1149755"/>
    <lineage>
        <taxon>Eukaryota</taxon>
        <taxon>Fungi</taxon>
        <taxon>Dikarya</taxon>
        <taxon>Ascomycota</taxon>
        <taxon>Pezizomycotina</taxon>
        <taxon>Leotiomycetes</taxon>
        <taxon>Helotiales</taxon>
        <taxon>Hyaloscyphaceae</taxon>
        <taxon>Hyaloscypha</taxon>
        <taxon>Hyaloscypha variabilis</taxon>
    </lineage>
</organism>
<evidence type="ECO:0000313" key="8">
    <source>
        <dbReference type="EMBL" id="PMD28956.1"/>
    </source>
</evidence>
<dbReference type="OrthoDB" id="3648173at2759"/>
<comment type="subcellular location">
    <subcellularLocation>
        <location evidence="1">Membrane</location>
        <topology evidence="1">Multi-pass membrane protein</topology>
    </subcellularLocation>
</comment>
<keyword evidence="3 6" id="KW-1133">Transmembrane helix</keyword>
<dbReference type="PANTHER" id="PTHR33048:SF55">
    <property type="entry name" value="INTEGRAL MEMBRANE PROTEIN"/>
    <property type="match status" value="1"/>
</dbReference>
<evidence type="ECO:0000256" key="1">
    <source>
        <dbReference type="ARBA" id="ARBA00004141"/>
    </source>
</evidence>
<comment type="similarity">
    <text evidence="5">Belongs to the SAT4 family.</text>
</comment>
<dbReference type="GO" id="GO:0016020">
    <property type="term" value="C:membrane"/>
    <property type="evidence" value="ECO:0007669"/>
    <property type="project" value="UniProtKB-SubCell"/>
</dbReference>
<dbReference type="Pfam" id="PF20684">
    <property type="entry name" value="Fung_rhodopsin"/>
    <property type="match status" value="1"/>
</dbReference>
<dbReference type="AlphaFoldDB" id="A0A2J6QRR1"/>
<evidence type="ECO:0000256" key="3">
    <source>
        <dbReference type="ARBA" id="ARBA00022989"/>
    </source>
</evidence>
<evidence type="ECO:0000256" key="2">
    <source>
        <dbReference type="ARBA" id="ARBA00022692"/>
    </source>
</evidence>
<accession>A0A2J6QRR1</accession>
<keyword evidence="9" id="KW-1185">Reference proteome</keyword>
<feature type="transmembrane region" description="Helical" evidence="6">
    <location>
        <begin position="170"/>
        <end position="189"/>
    </location>
</feature>
<feature type="transmembrane region" description="Helical" evidence="6">
    <location>
        <begin position="201"/>
        <end position="219"/>
    </location>
</feature>
<evidence type="ECO:0000313" key="9">
    <source>
        <dbReference type="Proteomes" id="UP000235786"/>
    </source>
</evidence>
<dbReference type="InterPro" id="IPR052337">
    <property type="entry name" value="SAT4-like"/>
</dbReference>
<dbReference type="PANTHER" id="PTHR33048">
    <property type="entry name" value="PTH11-LIKE INTEGRAL MEMBRANE PROTEIN (AFU_ORTHOLOGUE AFUA_5G11245)"/>
    <property type="match status" value="1"/>
</dbReference>
<keyword evidence="2 6" id="KW-0812">Transmembrane</keyword>
<feature type="transmembrane region" description="Helical" evidence="6">
    <location>
        <begin position="122"/>
        <end position="143"/>
    </location>
</feature>
<keyword evidence="4 6" id="KW-0472">Membrane</keyword>
<dbReference type="STRING" id="1149755.A0A2J6QRR1"/>
<evidence type="ECO:0000259" key="7">
    <source>
        <dbReference type="Pfam" id="PF20684"/>
    </source>
</evidence>
<dbReference type="Proteomes" id="UP000235786">
    <property type="component" value="Unassembled WGS sequence"/>
</dbReference>
<dbReference type="InterPro" id="IPR049326">
    <property type="entry name" value="Rhodopsin_dom_fungi"/>
</dbReference>
<evidence type="ECO:0000256" key="6">
    <source>
        <dbReference type="SAM" id="Phobius"/>
    </source>
</evidence>
<sequence length="361" mass="41011">MPVVPRAIVGAEVCIAFTTIASFFLAARLYTRYFLVKNPGREELAILFAWVFSVIHTSLVCVQIWRGLGDDVWNLSGVQQEHIYLPFWVSVPMYSIALFLTKVSILLLYLRLFPHPRFVKACWITIVVMGAFLFWTIFGFMFMCTPVNYFWNRSIEGHCFNSKWVYFTNAPFNIVTDFVLFGLPLPVLWELQLPPRQKTGLIILFGIGLVGCLTSILRLRSLYILSISTNITHDNLEIAIWSVVEVNVGICCACGPTLKPLINAFVPQLLSKGRSKTSKRARRTTYGINLPSFDVNVAKNSQPTESFAKFDKYSEIQIPEAGKVRVTTAIRQEVDTDEERLFTVAEDAGIAKAVHYRQKEM</sequence>
<reference evidence="8 9" key="1">
    <citation type="submission" date="2016-04" db="EMBL/GenBank/DDBJ databases">
        <title>A degradative enzymes factory behind the ericoid mycorrhizal symbiosis.</title>
        <authorList>
            <consortium name="DOE Joint Genome Institute"/>
            <person name="Martino E."/>
            <person name="Morin E."/>
            <person name="Grelet G."/>
            <person name="Kuo A."/>
            <person name="Kohler A."/>
            <person name="Daghino S."/>
            <person name="Barry K."/>
            <person name="Choi C."/>
            <person name="Cichocki N."/>
            <person name="Clum A."/>
            <person name="Copeland A."/>
            <person name="Hainaut M."/>
            <person name="Haridas S."/>
            <person name="Labutti K."/>
            <person name="Lindquist E."/>
            <person name="Lipzen A."/>
            <person name="Khouja H.-R."/>
            <person name="Murat C."/>
            <person name="Ohm R."/>
            <person name="Olson A."/>
            <person name="Spatafora J."/>
            <person name="Veneault-Fourrey C."/>
            <person name="Henrissat B."/>
            <person name="Grigoriev I."/>
            <person name="Martin F."/>
            <person name="Perotto S."/>
        </authorList>
    </citation>
    <scope>NUCLEOTIDE SEQUENCE [LARGE SCALE GENOMIC DNA]</scope>
    <source>
        <strain evidence="8 9">F</strain>
    </source>
</reference>
<name>A0A2J6QRR1_HYAVF</name>